<proteinExistence type="predicted"/>
<protein>
    <submittedName>
        <fullName evidence="1">Uncharacterized protein</fullName>
    </submittedName>
</protein>
<dbReference type="RefSeq" id="XP_068138086.1">
    <property type="nucleotide sequence ID" value="XM_068281985.1"/>
</dbReference>
<organism evidence="1 2">
    <name type="scientific">Yarrowia lipolytica</name>
    <name type="common">Candida lipolytica</name>
    <dbReference type="NCBI Taxonomy" id="4952"/>
    <lineage>
        <taxon>Eukaryota</taxon>
        <taxon>Fungi</taxon>
        <taxon>Dikarya</taxon>
        <taxon>Ascomycota</taxon>
        <taxon>Saccharomycotina</taxon>
        <taxon>Dipodascomycetes</taxon>
        <taxon>Dipodascales</taxon>
        <taxon>Dipodascales incertae sedis</taxon>
        <taxon>Yarrowia</taxon>
    </lineage>
</organism>
<evidence type="ECO:0000313" key="1">
    <source>
        <dbReference type="EMBL" id="AOW01234.1"/>
    </source>
</evidence>
<dbReference type="EMBL" id="CP017554">
    <property type="protein sequence ID" value="AOW01234.1"/>
    <property type="molecule type" value="Genomic_DNA"/>
</dbReference>
<gene>
    <name evidence="1" type="ORF">YALI1_B06537g</name>
</gene>
<name>A0A1D8N6I5_YARLL</name>
<dbReference type="Proteomes" id="UP000182444">
    <property type="component" value="Chromosome 1B"/>
</dbReference>
<accession>A0A1D8N6I5</accession>
<evidence type="ECO:0000313" key="2">
    <source>
        <dbReference type="Proteomes" id="UP000182444"/>
    </source>
</evidence>
<dbReference type="GeneID" id="94582646"/>
<sequence length="148" mass="16546">MLCYPRNHRLQAQYVLYSHSFCTLTLLAAHSDSEAEIHHVLAALIESFNWARVSLQQVPFVVTTNRPPLLPDWIQATARKRTRNSYCKSHPTTSHLLVGLVDDSIEIVATLNHSSNDTLTDNIQSCPWFSLSVYIAAPLDAPGHPGEL</sequence>
<dbReference type="AlphaFoldDB" id="A0A1D8N6I5"/>
<reference evidence="1 2" key="1">
    <citation type="journal article" date="2016" name="PLoS ONE">
        <title>Sequence Assembly of Yarrowia lipolytica Strain W29/CLIB89 Shows Transposable Element Diversity.</title>
        <authorList>
            <person name="Magnan C."/>
            <person name="Yu J."/>
            <person name="Chang I."/>
            <person name="Jahn E."/>
            <person name="Kanomata Y."/>
            <person name="Wu J."/>
            <person name="Zeller M."/>
            <person name="Oakes M."/>
            <person name="Baldi P."/>
            <person name="Sandmeyer S."/>
        </authorList>
    </citation>
    <scope>NUCLEOTIDE SEQUENCE [LARGE SCALE GENOMIC DNA]</scope>
    <source>
        <strain evidence="2">CLIB89(W29)</strain>
    </source>
</reference>
<dbReference type="VEuPathDB" id="FungiDB:YALI1_B06537g"/>